<proteinExistence type="predicted"/>
<gene>
    <name evidence="2" type="ORF">Tci_913515</name>
</gene>
<sequence>KDSEPSSFEDEKTLKKKRKGKGKGPSKTTLEKPLKKKTKGKGKGPRLPIGGISLYDLPERRKDDEFVQRWLSQFAPKKKK</sequence>
<evidence type="ECO:0000256" key="1">
    <source>
        <dbReference type="SAM" id="MobiDB-lite"/>
    </source>
</evidence>
<dbReference type="EMBL" id="BKCJ011554730">
    <property type="protein sequence ID" value="GFD41546.1"/>
    <property type="molecule type" value="Genomic_DNA"/>
</dbReference>
<dbReference type="AlphaFoldDB" id="A0A699W738"/>
<feature type="compositionally biased region" description="Basic residues" evidence="1">
    <location>
        <begin position="14"/>
        <end position="24"/>
    </location>
</feature>
<protein>
    <submittedName>
        <fullName evidence="2">Uncharacterized protein</fullName>
    </submittedName>
</protein>
<name>A0A699W738_TANCI</name>
<accession>A0A699W738</accession>
<feature type="non-terminal residue" evidence="2">
    <location>
        <position position="1"/>
    </location>
</feature>
<organism evidence="2">
    <name type="scientific">Tanacetum cinerariifolium</name>
    <name type="common">Dalmatian daisy</name>
    <name type="synonym">Chrysanthemum cinerariifolium</name>
    <dbReference type="NCBI Taxonomy" id="118510"/>
    <lineage>
        <taxon>Eukaryota</taxon>
        <taxon>Viridiplantae</taxon>
        <taxon>Streptophyta</taxon>
        <taxon>Embryophyta</taxon>
        <taxon>Tracheophyta</taxon>
        <taxon>Spermatophyta</taxon>
        <taxon>Magnoliopsida</taxon>
        <taxon>eudicotyledons</taxon>
        <taxon>Gunneridae</taxon>
        <taxon>Pentapetalae</taxon>
        <taxon>asterids</taxon>
        <taxon>campanulids</taxon>
        <taxon>Asterales</taxon>
        <taxon>Asteraceae</taxon>
        <taxon>Asteroideae</taxon>
        <taxon>Anthemideae</taxon>
        <taxon>Anthemidinae</taxon>
        <taxon>Tanacetum</taxon>
    </lineage>
</organism>
<reference evidence="2" key="1">
    <citation type="journal article" date="2019" name="Sci. Rep.">
        <title>Draft genome of Tanacetum cinerariifolium, the natural source of mosquito coil.</title>
        <authorList>
            <person name="Yamashiro T."/>
            <person name="Shiraishi A."/>
            <person name="Satake H."/>
            <person name="Nakayama K."/>
        </authorList>
    </citation>
    <scope>NUCLEOTIDE SEQUENCE</scope>
</reference>
<comment type="caution">
    <text evidence="2">The sequence shown here is derived from an EMBL/GenBank/DDBJ whole genome shotgun (WGS) entry which is preliminary data.</text>
</comment>
<feature type="region of interest" description="Disordered" evidence="1">
    <location>
        <begin position="1"/>
        <end position="53"/>
    </location>
</feature>
<feature type="compositionally biased region" description="Basic residues" evidence="1">
    <location>
        <begin position="34"/>
        <end position="44"/>
    </location>
</feature>
<evidence type="ECO:0000313" key="2">
    <source>
        <dbReference type="EMBL" id="GFD41546.1"/>
    </source>
</evidence>